<dbReference type="InterPro" id="IPR001251">
    <property type="entry name" value="CRAL-TRIO_dom"/>
</dbReference>
<keyword evidence="3" id="KW-1185">Reference proteome</keyword>
<proteinExistence type="predicted"/>
<dbReference type="PRINTS" id="PR00180">
    <property type="entry name" value="CRETINALDHBP"/>
</dbReference>
<dbReference type="InterPro" id="IPR036273">
    <property type="entry name" value="CRAL/TRIO_N_dom_sf"/>
</dbReference>
<dbReference type="Gene3D" id="3.40.525.10">
    <property type="entry name" value="CRAL-TRIO lipid binding domain"/>
    <property type="match status" value="1"/>
</dbReference>
<dbReference type="Gene3D" id="1.10.8.20">
    <property type="entry name" value="N-terminal domain of phosphatidylinositol transfer protein sec14p"/>
    <property type="match status" value="1"/>
</dbReference>
<dbReference type="SUPFAM" id="SSF52087">
    <property type="entry name" value="CRAL/TRIO domain"/>
    <property type="match status" value="1"/>
</dbReference>
<evidence type="ECO:0000313" key="3">
    <source>
        <dbReference type="Proteomes" id="UP001107558"/>
    </source>
</evidence>
<dbReference type="Proteomes" id="UP001107558">
    <property type="component" value="Chromosome 4"/>
</dbReference>
<dbReference type="EMBL" id="JADBJN010000004">
    <property type="protein sequence ID" value="KAG5668864.1"/>
    <property type="molecule type" value="Genomic_DNA"/>
</dbReference>
<dbReference type="GO" id="GO:1902936">
    <property type="term" value="F:phosphatidylinositol bisphosphate binding"/>
    <property type="evidence" value="ECO:0007669"/>
    <property type="project" value="TreeGrafter"/>
</dbReference>
<name>A0A9J6BGT3_POLVA</name>
<reference evidence="2" key="1">
    <citation type="submission" date="2021-03" db="EMBL/GenBank/DDBJ databases">
        <title>Chromosome level genome of the anhydrobiotic midge Polypedilum vanderplanki.</title>
        <authorList>
            <person name="Yoshida Y."/>
            <person name="Kikawada T."/>
            <person name="Gusev O."/>
        </authorList>
    </citation>
    <scope>NUCLEOTIDE SEQUENCE</scope>
    <source>
        <strain evidence="2">NIAS01</strain>
        <tissue evidence="2">Whole body or cell culture</tissue>
    </source>
</reference>
<dbReference type="InterPro" id="IPR036865">
    <property type="entry name" value="CRAL-TRIO_dom_sf"/>
</dbReference>
<evidence type="ECO:0000259" key="1">
    <source>
        <dbReference type="PROSITE" id="PS50191"/>
    </source>
</evidence>
<gene>
    <name evidence="2" type="ORF">PVAND_016784</name>
</gene>
<protein>
    <recommendedName>
        <fullName evidence="1">CRAL-TRIO domain-containing protein</fullName>
    </recommendedName>
</protein>
<dbReference type="PANTHER" id="PTHR10174">
    <property type="entry name" value="ALPHA-TOCOPHEROL TRANSFER PROTEIN-RELATED"/>
    <property type="match status" value="1"/>
</dbReference>
<dbReference type="OrthoDB" id="6432525at2759"/>
<organism evidence="2 3">
    <name type="scientific">Polypedilum vanderplanki</name>
    <name type="common">Sleeping chironomid midge</name>
    <dbReference type="NCBI Taxonomy" id="319348"/>
    <lineage>
        <taxon>Eukaryota</taxon>
        <taxon>Metazoa</taxon>
        <taxon>Ecdysozoa</taxon>
        <taxon>Arthropoda</taxon>
        <taxon>Hexapoda</taxon>
        <taxon>Insecta</taxon>
        <taxon>Pterygota</taxon>
        <taxon>Neoptera</taxon>
        <taxon>Endopterygota</taxon>
        <taxon>Diptera</taxon>
        <taxon>Nematocera</taxon>
        <taxon>Chironomoidea</taxon>
        <taxon>Chironomidae</taxon>
        <taxon>Chironominae</taxon>
        <taxon>Polypedilum</taxon>
        <taxon>Polypedilum</taxon>
    </lineage>
</organism>
<evidence type="ECO:0000313" key="2">
    <source>
        <dbReference type="EMBL" id="KAG5668864.1"/>
    </source>
</evidence>
<feature type="domain" description="CRAL-TRIO" evidence="1">
    <location>
        <begin position="92"/>
        <end position="273"/>
    </location>
</feature>
<dbReference type="Pfam" id="PF00650">
    <property type="entry name" value="CRAL_TRIO"/>
    <property type="match status" value="1"/>
</dbReference>
<dbReference type="PANTHER" id="PTHR10174:SF208">
    <property type="entry name" value="CRAL-TRIO DOMAIN-CONTAINING PROTEIN DDB_G0278031"/>
    <property type="match status" value="1"/>
</dbReference>
<dbReference type="PROSITE" id="PS50191">
    <property type="entry name" value="CRAL_TRIO"/>
    <property type="match status" value="1"/>
</dbReference>
<comment type="caution">
    <text evidence="2">The sequence shown here is derived from an EMBL/GenBank/DDBJ whole genome shotgun (WGS) entry which is preliminary data.</text>
</comment>
<dbReference type="SUPFAM" id="SSF46938">
    <property type="entry name" value="CRAL/TRIO N-terminal domain"/>
    <property type="match status" value="1"/>
</dbReference>
<accession>A0A9J6BGT3</accession>
<sequence length="283" mass="33128">MVLSAEFYKNKAKDELRETDEVKEKSIKLLRDFITNHPHIINSENFDDVLLLALLRVRKYSMDKVYESAEKFASIFVQYPDWFDISPENLERSLQIIEGGTGVLFNERDEQGRRVFFINMERPGELRCTVTEIIRTVIIAMFFLLFEEETQICGISIIFDCSRLTMHNVVPMSIKSLINLAEMINVVPIRIKDIKVIGVPKFFVAFFEIMKRFLSPKLRGRIRLYKNYDRPVYSSDDVVNARKQAKEMEDTIEKLLRVKVDPELLKKNRKKSAIGRFLSKTLS</sequence>
<dbReference type="CDD" id="cd00170">
    <property type="entry name" value="SEC14"/>
    <property type="match status" value="1"/>
</dbReference>
<dbReference type="GO" id="GO:0016020">
    <property type="term" value="C:membrane"/>
    <property type="evidence" value="ECO:0007669"/>
    <property type="project" value="TreeGrafter"/>
</dbReference>
<dbReference type="AlphaFoldDB" id="A0A9J6BGT3"/>